<evidence type="ECO:0000259" key="2">
    <source>
        <dbReference type="Pfam" id="PF13581"/>
    </source>
</evidence>
<evidence type="ECO:0000313" key="4">
    <source>
        <dbReference type="Proteomes" id="UP000003835"/>
    </source>
</evidence>
<organism evidence="3 4">
    <name type="scientific">Coleofasciculus chthonoplastes PCC 7420</name>
    <dbReference type="NCBI Taxonomy" id="118168"/>
    <lineage>
        <taxon>Bacteria</taxon>
        <taxon>Bacillati</taxon>
        <taxon>Cyanobacteriota</taxon>
        <taxon>Cyanophyceae</taxon>
        <taxon>Coleofasciculales</taxon>
        <taxon>Coleofasciculaceae</taxon>
        <taxon>Coleofasciculus</taxon>
    </lineage>
</organism>
<dbReference type="OrthoDB" id="424943at2"/>
<keyword evidence="1" id="KW-0723">Serine/threonine-protein kinase</keyword>
<dbReference type="Pfam" id="PF13581">
    <property type="entry name" value="HATPase_c_2"/>
    <property type="match status" value="1"/>
</dbReference>
<keyword evidence="1" id="KW-0418">Kinase</keyword>
<dbReference type="Proteomes" id="UP000003835">
    <property type="component" value="Unassembled WGS sequence"/>
</dbReference>
<dbReference type="eggNOG" id="COG2172">
    <property type="taxonomic scope" value="Bacteria"/>
</dbReference>
<dbReference type="InterPro" id="IPR036890">
    <property type="entry name" value="HATPase_C_sf"/>
</dbReference>
<dbReference type="GO" id="GO:0004674">
    <property type="term" value="F:protein serine/threonine kinase activity"/>
    <property type="evidence" value="ECO:0007669"/>
    <property type="project" value="UniProtKB-KW"/>
</dbReference>
<dbReference type="SUPFAM" id="SSF55874">
    <property type="entry name" value="ATPase domain of HSP90 chaperone/DNA topoisomerase II/histidine kinase"/>
    <property type="match status" value="1"/>
</dbReference>
<evidence type="ECO:0000256" key="1">
    <source>
        <dbReference type="ARBA" id="ARBA00022527"/>
    </source>
</evidence>
<dbReference type="AlphaFoldDB" id="B4VPZ3"/>
<dbReference type="STRING" id="118168.MC7420_5455"/>
<dbReference type="InterPro" id="IPR050267">
    <property type="entry name" value="Anti-sigma-factor_SerPK"/>
</dbReference>
<dbReference type="HOGENOM" id="CLU_090336_16_1_3"/>
<dbReference type="RefSeq" id="WP_006100505.1">
    <property type="nucleotide sequence ID" value="NZ_DS989847.1"/>
</dbReference>
<evidence type="ECO:0000313" key="3">
    <source>
        <dbReference type="EMBL" id="EDX76021.1"/>
    </source>
</evidence>
<sequence length="148" mass="17079">MHPDKPLKQSHLKVATDINAVAEIFAWFDRLASRQFPHQFCVNCKVALDEAFANVVDHAHQNLPPTTPIELELKIFADRLEMRIWDHGEPFDLQAKLDALHQKGCNLLEETGRGLILMEQFTDELFYQRLSDQRNCLFMGKRLVPGSH</sequence>
<dbReference type="Gene3D" id="3.30.565.10">
    <property type="entry name" value="Histidine kinase-like ATPase, C-terminal domain"/>
    <property type="match status" value="1"/>
</dbReference>
<dbReference type="EMBL" id="DS989847">
    <property type="protein sequence ID" value="EDX76021.1"/>
    <property type="molecule type" value="Genomic_DNA"/>
</dbReference>
<accession>B4VPZ3</accession>
<proteinExistence type="predicted"/>
<keyword evidence="1" id="KW-0808">Transferase</keyword>
<dbReference type="CDD" id="cd16936">
    <property type="entry name" value="HATPase_RsbW-like"/>
    <property type="match status" value="1"/>
</dbReference>
<keyword evidence="4" id="KW-1185">Reference proteome</keyword>
<dbReference type="PANTHER" id="PTHR35526">
    <property type="entry name" value="ANTI-SIGMA-F FACTOR RSBW-RELATED"/>
    <property type="match status" value="1"/>
</dbReference>
<dbReference type="InterPro" id="IPR003594">
    <property type="entry name" value="HATPase_dom"/>
</dbReference>
<name>B4VPZ3_9CYAN</name>
<dbReference type="PANTHER" id="PTHR35526:SF3">
    <property type="entry name" value="ANTI-SIGMA-F FACTOR RSBW"/>
    <property type="match status" value="1"/>
</dbReference>
<gene>
    <name evidence="3" type="ORF">MC7420_5455</name>
</gene>
<protein>
    <recommendedName>
        <fullName evidence="2">Histidine kinase/HSP90-like ATPase domain-containing protein</fullName>
    </recommendedName>
</protein>
<feature type="domain" description="Histidine kinase/HSP90-like ATPase" evidence="2">
    <location>
        <begin position="17"/>
        <end position="140"/>
    </location>
</feature>
<reference evidence="3 4" key="1">
    <citation type="submission" date="2008-07" db="EMBL/GenBank/DDBJ databases">
        <authorList>
            <person name="Tandeau de Marsac N."/>
            <person name="Ferriera S."/>
            <person name="Johnson J."/>
            <person name="Kravitz S."/>
            <person name="Beeson K."/>
            <person name="Sutton G."/>
            <person name="Rogers Y.-H."/>
            <person name="Friedman R."/>
            <person name="Frazier M."/>
            <person name="Venter J.C."/>
        </authorList>
    </citation>
    <scope>NUCLEOTIDE SEQUENCE [LARGE SCALE GENOMIC DNA]</scope>
    <source>
        <strain evidence="3 4">PCC 7420</strain>
    </source>
</reference>